<dbReference type="GeneID" id="113396173"/>
<dbReference type="RefSeq" id="XP_064072258.1">
    <property type="nucleotide sequence ID" value="XM_064216188.1"/>
</dbReference>
<reference evidence="4 5" key="1">
    <citation type="submission" date="2025-05" db="UniProtKB">
        <authorList>
            <consortium name="RefSeq"/>
        </authorList>
    </citation>
    <scope>IDENTIFICATION</scope>
    <source>
        <tissue evidence="4 5">Whole body</tissue>
    </source>
</reference>
<evidence type="ECO:0000256" key="1">
    <source>
        <dbReference type="SAM" id="MobiDB-lite"/>
    </source>
</evidence>
<feature type="signal peptide" evidence="2">
    <location>
        <begin position="1"/>
        <end position="20"/>
    </location>
</feature>
<proteinExistence type="predicted"/>
<protein>
    <submittedName>
        <fullName evidence="4 5">Protein PF3D7_1417600-like</fullName>
    </submittedName>
</protein>
<keyword evidence="3" id="KW-1185">Reference proteome</keyword>
<keyword evidence="2" id="KW-0732">Signal</keyword>
<accession>A0ABM4ALU8</accession>
<evidence type="ECO:0000313" key="4">
    <source>
        <dbReference type="RefSeq" id="XP_064072257.1"/>
    </source>
</evidence>
<feature type="compositionally biased region" description="Polar residues" evidence="1">
    <location>
        <begin position="340"/>
        <end position="352"/>
    </location>
</feature>
<dbReference type="Proteomes" id="UP001652626">
    <property type="component" value="Chromosome 11"/>
</dbReference>
<evidence type="ECO:0000256" key="2">
    <source>
        <dbReference type="SAM" id="SignalP"/>
    </source>
</evidence>
<evidence type="ECO:0000313" key="3">
    <source>
        <dbReference type="Proteomes" id="UP001652626"/>
    </source>
</evidence>
<feature type="region of interest" description="Disordered" evidence="1">
    <location>
        <begin position="340"/>
        <end position="363"/>
    </location>
</feature>
<feature type="compositionally biased region" description="Low complexity" evidence="1">
    <location>
        <begin position="353"/>
        <end position="363"/>
    </location>
</feature>
<sequence>MFFKMRLLIMICAIWALAYGKPEMYKEKEDFQFSRSSSDDGSKSGYYGAQRGNMGGNYEKAHNMDSLAQHQMSTLVRHVDGELGEGANTRTGSVFTSGNSRGLYGSGNYDLTNLHGRNFEEGVSYGDSRSQSSLSSQNSAHTGSSYSAANNARYSANQLRASGLSSTYRQAGLASQYGQFDNQQAESQYSGASNYERGSQAASNYKYYSHGGSQARSEYDQSSTNLNSFSNSDDISKSRLITTPVRVYVRPGTRIAIPVAAQTYDASQTSLVHDLNAVNTEADVLSNSGQRVSVIKPKHYESSYNYRKEWEKHDTLPVTVMPTENPFPQNSELYEDTQLSQAAGQRYQSALDSSNVQSSGSNSAYARNVNSGYTSGYSANTKSAAANRLQYQAQHQSSGSSANSNLYALDTTNSDVAANLNNLVETTNSRPKSYQSSYSYHKSWERRGDPYVIKPVGGDLNGQASQRLVTATADQNLYSSSLYGNQYGQAKTSCDELCHLRKRRSYNIDWENVDTTGQQTQNKWDDFENMGQQIQTQWGNLEDLGQPTQNKWDDFESLNQHTQSGLEELSQQPQNQLGNLEDLDQQTQNKWDNLESLNQHTQSGLEELSQQPQNQLGNLEDLDQQTQNKWDNLENLNQHTQSGLEELSTQPQNQLRNLEDLDQQTQNKWDNLESLNQHTQSGLEELSQQPQNQLGNLEDLDQQTQNKWDNLENLNQHTQSGLEELSQQPQNQLGNLEDLDQQTQNKWDNLESLNQHTQSGLEELSQQTQSQLDHLKDLGQQTLNTWDNLEKLNQQSQNGLEGQQSQSQWHNLGSLGQEKQNQWNHFENSGQQTQNLWDKFEQLTPQKQDKSNDQQTFNTWNRIEDQQSTGNFEQWAHQYMNSGDLDQSMFYHSMQPIWNKINSLEAQKNIESSVVNHQQVNFNQESNWKESRDNFNQVVTRPQDHPMSNTELSLWDTIDKLIKESDKNKDNINNNQYLDTNTSNFKWVDTQSTSNNYHGTNYEHDFKQSIEKTTDESVQPTEPNKNIEIDSKDTITLSNKTEINRNGVSPITTHQIRPIVDVGRGDIGPDDIPVVSIETSGQSNDDKVEDSLSSINTNKLYKTQQEIESLSLKQSDENQFGDKLNQEPINLNVIGLDHQFEVTSTSTAKPIVNYYNSYKDNNQLIHKEYNMPSYKSPSITHIEPKYDDVQISEVQIPEDIEQQHFAQTFIDMQQQQQMSNVDNVLMDFGQQQQVQVPLSENIQQELYTPQEIGSFDNDFQNKHEQVQTKFFQDNQIQESLNENEKSIHTVNNLESVPKNKDMLIEQIEPTEKPGFWKSVWSKTKNAKESIVSWFKS</sequence>
<feature type="compositionally biased region" description="Low complexity" evidence="1">
    <location>
        <begin position="124"/>
        <end position="147"/>
    </location>
</feature>
<feature type="chain" id="PRO_5045025768" evidence="2">
    <location>
        <begin position="21"/>
        <end position="1336"/>
    </location>
</feature>
<name>A0ABM4ALU8_VANTA</name>
<feature type="region of interest" description="Disordered" evidence="1">
    <location>
        <begin position="122"/>
        <end position="147"/>
    </location>
</feature>
<evidence type="ECO:0000313" key="5">
    <source>
        <dbReference type="RefSeq" id="XP_064072258.1"/>
    </source>
</evidence>
<dbReference type="RefSeq" id="XP_064072257.1">
    <property type="nucleotide sequence ID" value="XM_064216187.1"/>
</dbReference>
<organism evidence="3 5">
    <name type="scientific">Vanessa tameamea</name>
    <name type="common">Kamehameha butterfly</name>
    <dbReference type="NCBI Taxonomy" id="334116"/>
    <lineage>
        <taxon>Eukaryota</taxon>
        <taxon>Metazoa</taxon>
        <taxon>Ecdysozoa</taxon>
        <taxon>Arthropoda</taxon>
        <taxon>Hexapoda</taxon>
        <taxon>Insecta</taxon>
        <taxon>Pterygota</taxon>
        <taxon>Neoptera</taxon>
        <taxon>Endopterygota</taxon>
        <taxon>Lepidoptera</taxon>
        <taxon>Glossata</taxon>
        <taxon>Ditrysia</taxon>
        <taxon>Papilionoidea</taxon>
        <taxon>Nymphalidae</taxon>
        <taxon>Nymphalinae</taxon>
        <taxon>Vanessa</taxon>
    </lineage>
</organism>
<gene>
    <name evidence="4 5" type="primary">LOC113396173</name>
</gene>